<proteinExistence type="predicted"/>
<dbReference type="AlphaFoldDB" id="A0A8J7AB35"/>
<evidence type="ECO:0000313" key="1">
    <source>
        <dbReference type="EMBL" id="MBE9079615.1"/>
    </source>
</evidence>
<comment type="caution">
    <text evidence="1">The sequence shown here is derived from an EMBL/GenBank/DDBJ whole genome shotgun (WGS) entry which is preliminary data.</text>
</comment>
<dbReference type="Pfam" id="PF13318">
    <property type="entry name" value="AtzG-like"/>
    <property type="match status" value="1"/>
</dbReference>
<evidence type="ECO:0000313" key="2">
    <source>
        <dbReference type="Proteomes" id="UP000636505"/>
    </source>
</evidence>
<dbReference type="InterPro" id="IPR025148">
    <property type="entry name" value="AtzG-like"/>
</dbReference>
<name>A0A8J7AB35_9CYAN</name>
<accession>A0A8J7AB35</accession>
<sequence length="69" mass="7672">MTVDNDPTDDRTYDSTLYVQQAVALLGLPVSPAQLSAVIEEFERVRAIAQTVLDWPLPDDLEAAPRFEP</sequence>
<dbReference type="Proteomes" id="UP000636505">
    <property type="component" value="Unassembled WGS sequence"/>
</dbReference>
<protein>
    <submittedName>
        <fullName evidence="1">DUF4089 domain-containing protein</fullName>
    </submittedName>
</protein>
<reference evidence="1" key="1">
    <citation type="submission" date="2020-10" db="EMBL/GenBank/DDBJ databases">
        <authorList>
            <person name="Castelo-Branco R."/>
            <person name="Eusebio N."/>
            <person name="Adriana R."/>
            <person name="Vieira A."/>
            <person name="Brugerolle De Fraissinette N."/>
            <person name="Rezende De Castro R."/>
            <person name="Schneider M.P."/>
            <person name="Vasconcelos V."/>
            <person name="Leao P.N."/>
        </authorList>
    </citation>
    <scope>NUCLEOTIDE SEQUENCE</scope>
    <source>
        <strain evidence="1">LEGE 07310</strain>
    </source>
</reference>
<keyword evidence="2" id="KW-1185">Reference proteome</keyword>
<gene>
    <name evidence="1" type="ORF">IQ241_20325</name>
</gene>
<organism evidence="1 2">
    <name type="scientific">Vasconcelosia minhoensis LEGE 07310</name>
    <dbReference type="NCBI Taxonomy" id="915328"/>
    <lineage>
        <taxon>Bacteria</taxon>
        <taxon>Bacillati</taxon>
        <taxon>Cyanobacteriota</taxon>
        <taxon>Cyanophyceae</taxon>
        <taxon>Nodosilineales</taxon>
        <taxon>Cymatolegaceae</taxon>
        <taxon>Vasconcelosia</taxon>
        <taxon>Vasconcelosia minhoensis</taxon>
    </lineage>
</organism>
<dbReference type="EMBL" id="JADEXG010000062">
    <property type="protein sequence ID" value="MBE9079615.1"/>
    <property type="molecule type" value="Genomic_DNA"/>
</dbReference>